<name>A0AC35TYJ5_9BILA</name>
<proteinExistence type="predicted"/>
<reference evidence="2" key="1">
    <citation type="submission" date="2016-11" db="UniProtKB">
        <authorList>
            <consortium name="WormBaseParasite"/>
        </authorList>
    </citation>
    <scope>IDENTIFICATION</scope>
    <source>
        <strain evidence="2">KR3021</strain>
    </source>
</reference>
<dbReference type="WBParaSite" id="RSKR_0000545000.1">
    <property type="protein sequence ID" value="RSKR_0000545000.1"/>
    <property type="gene ID" value="RSKR_0000545000"/>
</dbReference>
<dbReference type="Proteomes" id="UP000095286">
    <property type="component" value="Unplaced"/>
</dbReference>
<sequence>MACSYTQNKAFKPPTVLVYCGDGGSKECGSKFQEFTKTLKDGVPEDVCTTVLLSNNTLNKGNWLSNENECLVVYGNDGLDEKGLKQLEAFRVQGGKVLTIGEDNGNVSKDDIYPDAKAATKKIMDILNVTELDAKRKEVHDLTRCNLLFKKDIDVIDVAGLEYNVLIGQSPKIIYKKMKMMETDDMPESTGETVVVKVGRRDQVKCDDFDHEAYFNHLKTDAIGHSLMHTDVCTSTMDLTTSFIRGLHDNKKPVTVVANYQTKGVGRSGNQWLSPKGCCMFSFSCNLDKDSYAGKHLTLMQHLLSVSVVDAIKSLIHMPEFPLQIKWPNDIYYNKQFKMGGIIANVNDGGHIFKLVFGVGLNVSNDKPTVCINELLPEGMEKLDKAVIIAEVMNKFEEHLKTFETRGVEVFYQTYYKHWIHSGDEVQIEAESGKVEDREKCVIKGLGEHGYLRVMNLQTKKIFDVSDDGNSFDMLKGLIRTKF</sequence>
<protein>
    <submittedName>
        <fullName evidence="2">BPL/LPL catalytic domain-containing protein</fullName>
    </submittedName>
</protein>
<evidence type="ECO:0000313" key="2">
    <source>
        <dbReference type="WBParaSite" id="RSKR_0000545000.1"/>
    </source>
</evidence>
<evidence type="ECO:0000313" key="1">
    <source>
        <dbReference type="Proteomes" id="UP000095286"/>
    </source>
</evidence>
<organism evidence="1 2">
    <name type="scientific">Rhabditophanes sp. KR3021</name>
    <dbReference type="NCBI Taxonomy" id="114890"/>
    <lineage>
        <taxon>Eukaryota</taxon>
        <taxon>Metazoa</taxon>
        <taxon>Ecdysozoa</taxon>
        <taxon>Nematoda</taxon>
        <taxon>Chromadorea</taxon>
        <taxon>Rhabditida</taxon>
        <taxon>Tylenchina</taxon>
        <taxon>Panagrolaimomorpha</taxon>
        <taxon>Strongyloidoidea</taxon>
        <taxon>Alloionematidae</taxon>
        <taxon>Rhabditophanes</taxon>
    </lineage>
</organism>
<accession>A0AC35TYJ5</accession>